<feature type="compositionally biased region" description="Pro residues" evidence="1">
    <location>
        <begin position="622"/>
        <end position="631"/>
    </location>
</feature>
<evidence type="ECO:0008006" key="4">
    <source>
        <dbReference type="Google" id="ProtNLM"/>
    </source>
</evidence>
<dbReference type="PANTHER" id="PTHR35392:SF3">
    <property type="entry name" value="ZN(2)-C6 FUNGAL-TYPE DOMAIN-CONTAINING PROTEIN"/>
    <property type="match status" value="1"/>
</dbReference>
<dbReference type="PANTHER" id="PTHR35392">
    <property type="entry name" value="ZN(II)2CYS6 TRANSCRIPTION FACTOR (EUROFUNG)-RELATED-RELATED"/>
    <property type="match status" value="1"/>
</dbReference>
<dbReference type="OrthoDB" id="5362630at2759"/>
<reference evidence="2 3" key="1">
    <citation type="journal article" date="2021" name="Nat. Commun.">
        <title>Genetic determinants of endophytism in the Arabidopsis root mycobiome.</title>
        <authorList>
            <person name="Mesny F."/>
            <person name="Miyauchi S."/>
            <person name="Thiergart T."/>
            <person name="Pickel B."/>
            <person name="Atanasova L."/>
            <person name="Karlsson M."/>
            <person name="Huettel B."/>
            <person name="Barry K.W."/>
            <person name="Haridas S."/>
            <person name="Chen C."/>
            <person name="Bauer D."/>
            <person name="Andreopoulos W."/>
            <person name="Pangilinan J."/>
            <person name="LaButti K."/>
            <person name="Riley R."/>
            <person name="Lipzen A."/>
            <person name="Clum A."/>
            <person name="Drula E."/>
            <person name="Henrissat B."/>
            <person name="Kohler A."/>
            <person name="Grigoriev I.V."/>
            <person name="Martin F.M."/>
            <person name="Hacquard S."/>
        </authorList>
    </citation>
    <scope>NUCLEOTIDE SEQUENCE [LARGE SCALE GENOMIC DNA]</scope>
    <source>
        <strain evidence="2 3">MPI-CAGE-CH-0241</strain>
    </source>
</reference>
<name>A0A9P8W6T7_9HYPO</name>
<feature type="region of interest" description="Disordered" evidence="1">
    <location>
        <begin position="431"/>
        <end position="519"/>
    </location>
</feature>
<gene>
    <name evidence="2" type="ORF">B0T10DRAFT_548261</name>
</gene>
<dbReference type="AlphaFoldDB" id="A0A9P8W6T7"/>
<feature type="compositionally biased region" description="Basic and acidic residues" evidence="1">
    <location>
        <begin position="248"/>
        <end position="258"/>
    </location>
</feature>
<organism evidence="2 3">
    <name type="scientific">Thelonectria olida</name>
    <dbReference type="NCBI Taxonomy" id="1576542"/>
    <lineage>
        <taxon>Eukaryota</taxon>
        <taxon>Fungi</taxon>
        <taxon>Dikarya</taxon>
        <taxon>Ascomycota</taxon>
        <taxon>Pezizomycotina</taxon>
        <taxon>Sordariomycetes</taxon>
        <taxon>Hypocreomycetidae</taxon>
        <taxon>Hypocreales</taxon>
        <taxon>Nectriaceae</taxon>
        <taxon>Thelonectria</taxon>
    </lineage>
</organism>
<feature type="compositionally biased region" description="Basic and acidic residues" evidence="1">
    <location>
        <begin position="434"/>
        <end position="453"/>
    </location>
</feature>
<comment type="caution">
    <text evidence="2">The sequence shown here is derived from an EMBL/GenBank/DDBJ whole genome shotgun (WGS) entry which is preliminary data.</text>
</comment>
<feature type="compositionally biased region" description="Polar residues" evidence="1">
    <location>
        <begin position="158"/>
        <end position="173"/>
    </location>
</feature>
<feature type="compositionally biased region" description="Low complexity" evidence="1">
    <location>
        <begin position="644"/>
        <end position="655"/>
    </location>
</feature>
<evidence type="ECO:0000256" key="1">
    <source>
        <dbReference type="SAM" id="MobiDB-lite"/>
    </source>
</evidence>
<dbReference type="Proteomes" id="UP000777438">
    <property type="component" value="Unassembled WGS sequence"/>
</dbReference>
<evidence type="ECO:0000313" key="2">
    <source>
        <dbReference type="EMBL" id="KAH6889703.1"/>
    </source>
</evidence>
<keyword evidence="3" id="KW-1185">Reference proteome</keyword>
<evidence type="ECO:0000313" key="3">
    <source>
        <dbReference type="Proteomes" id="UP000777438"/>
    </source>
</evidence>
<feature type="compositionally biased region" description="Acidic residues" evidence="1">
    <location>
        <begin position="467"/>
        <end position="484"/>
    </location>
</feature>
<proteinExistence type="predicted"/>
<feature type="region of interest" description="Disordered" evidence="1">
    <location>
        <begin position="594"/>
        <end position="660"/>
    </location>
</feature>
<accession>A0A9P8W6T7</accession>
<feature type="region of interest" description="Disordered" evidence="1">
    <location>
        <begin position="99"/>
        <end position="314"/>
    </location>
</feature>
<protein>
    <recommendedName>
        <fullName evidence="4">Zn(2)-C6 fungal-type domain-containing protein</fullName>
    </recommendedName>
</protein>
<dbReference type="EMBL" id="JAGPYM010000010">
    <property type="protein sequence ID" value="KAH6889703.1"/>
    <property type="molecule type" value="Genomic_DNA"/>
</dbReference>
<feature type="compositionally biased region" description="Basic and acidic residues" evidence="1">
    <location>
        <begin position="490"/>
        <end position="502"/>
    </location>
</feature>
<dbReference type="InterPro" id="IPR052973">
    <property type="entry name" value="Fungal_sec-metab_reg_TF"/>
</dbReference>
<sequence>MALKRYGAYWSSTAASGLISSATDGWDSTTVLTYSTLLTRALSQTPYRGRTLFRNTLAASRNWRDKSATFPVTAITLYQPFDTFDRAPNKRCSVAALPLDETIPSGPGAQTSRQPRLTKMAAAKPSWRGIRQQDAPNRARRPNPTPTHGAARRRPRQRLNQQHTLQQNPTTDHPQQQLPLPRLPPRLPQGSQGQGQGPVLVQPGAPIVSLATPSPNRDAGQAQAIEYDPPWAPPASSYEEQPPSPVARRNDNAREQQSHRSSQRLTACENPCRDTNPRQHPPASGTRRLAQEHGVKQGHGHAANSDNHHDETNPAVGRLQSVYSRPRPPQADVDFKARLVKPTLKPTVDLQGVPEADTLFLRPERRYHADRVRARLGPKFTPGTQQTALITSRPALLPLSPSYDSVGSSSSTRTLSSETNFTSTALTEYSNTKRSLDDCEDVHQTHTPEHSEWIETDELNPSSPESTDAESEEEPIISEDEDSFPPDPLQPERRATLPDDPKSLSGALAERNTIGPEPFGTIVGSPYECQCRVPEFPLPPEIDRQLFNSEVAWLTPDEYDDYNDYAIYDAYDVSDSVQVCEDFDRESIKYLSGIESEDEEMPDLVHPDHRTTYPQNIRPDKSPPPPPPRPPSNSNDSLKGPSNTTPTQQHQQQQPINENSKNTVINLIEENISHVKKNKRLLACIRCRMQKIKCVWDPRIPHGSCVGCRDYDKWSKRTLHRVPCMRHKLSEVQIFRKGGLGLTKRWAKPTMKDVGDRIPGVMPRLIHVLQMCSDEPIDLKVVKFMPREGDVGARYWTVIDGGIIVRKKTELGHWCLEDINAAADVVEAYIKRNAIPALRKHIRQLLADHPVPSSALIARVYASWIEMYSKLSAKSASQRSMKEETEVSLLGNLFVLWLSMRLSTGSSWLDAAETLGMKPDTDNDNPMGPKVALPRMIVAQFDNVNCAKIIPKYRKRVIGILDILIFQGNPQSWYILFVTLFVILREATWTSADRYRHARHNYGSSIRYSIPDFVQELQHGCNNLVAHWNYYNKHPWPRSGKDEERLRSSLSDLSPEQFNLVMDTRKNPEVLHHQAMFQKYIDRSGCFDPEQRRQAPEYAGVQDKMNWDSPLYWVAQLVESDWSPHPTYFSEAIPKRPPLLIEETSQENSYGTETRLLHESRARMLDSNADTTRTSHALQQGIFYRDTRHAEETTGPIHSARSAHLLAESHLPCTASDKQQGATSGLLQIFHVRITSSRMMRVLFLERDMFFVCFLGRLGPKRR</sequence>